<evidence type="ECO:0000256" key="4">
    <source>
        <dbReference type="ARBA" id="ARBA00022475"/>
    </source>
</evidence>
<evidence type="ECO:0000313" key="11">
    <source>
        <dbReference type="Proteomes" id="UP001279642"/>
    </source>
</evidence>
<organism evidence="10 11">
    <name type="scientific">Dongia soli</name>
    <dbReference type="NCBI Taxonomy" id="600628"/>
    <lineage>
        <taxon>Bacteria</taxon>
        <taxon>Pseudomonadati</taxon>
        <taxon>Pseudomonadota</taxon>
        <taxon>Alphaproteobacteria</taxon>
        <taxon>Rhodospirillales</taxon>
        <taxon>Dongiaceae</taxon>
        <taxon>Dongia</taxon>
    </lineage>
</organism>
<keyword evidence="4" id="KW-1003">Cell membrane</keyword>
<dbReference type="Gene3D" id="1.10.3720.10">
    <property type="entry name" value="MetI-like"/>
    <property type="match status" value="1"/>
</dbReference>
<dbReference type="PANTHER" id="PTHR42929">
    <property type="entry name" value="INNER MEMBRANE ABC TRANSPORTER PERMEASE PROTEIN YDCU-RELATED-RELATED"/>
    <property type="match status" value="1"/>
</dbReference>
<dbReference type="CDD" id="cd06261">
    <property type="entry name" value="TM_PBP2"/>
    <property type="match status" value="1"/>
</dbReference>
<evidence type="ECO:0000256" key="8">
    <source>
        <dbReference type="RuleBase" id="RU363032"/>
    </source>
</evidence>
<feature type="transmembrane region" description="Helical" evidence="8">
    <location>
        <begin position="117"/>
        <end position="139"/>
    </location>
</feature>
<evidence type="ECO:0000256" key="6">
    <source>
        <dbReference type="ARBA" id="ARBA00022989"/>
    </source>
</evidence>
<dbReference type="InterPro" id="IPR035906">
    <property type="entry name" value="MetI-like_sf"/>
</dbReference>
<keyword evidence="3 8" id="KW-0813">Transport</keyword>
<evidence type="ECO:0000313" key="10">
    <source>
        <dbReference type="EMBL" id="MDY0883767.1"/>
    </source>
</evidence>
<evidence type="ECO:0000256" key="5">
    <source>
        <dbReference type="ARBA" id="ARBA00022692"/>
    </source>
</evidence>
<evidence type="ECO:0000256" key="2">
    <source>
        <dbReference type="ARBA" id="ARBA00007069"/>
    </source>
</evidence>
<dbReference type="PROSITE" id="PS50928">
    <property type="entry name" value="ABC_TM1"/>
    <property type="match status" value="1"/>
</dbReference>
<comment type="caution">
    <text evidence="10">The sequence shown here is derived from an EMBL/GenBank/DDBJ whole genome shotgun (WGS) entry which is preliminary data.</text>
</comment>
<dbReference type="Pfam" id="PF00528">
    <property type="entry name" value="BPD_transp_1"/>
    <property type="match status" value="1"/>
</dbReference>
<dbReference type="PANTHER" id="PTHR42929:SF5">
    <property type="entry name" value="ABC TRANSPORTER PERMEASE PROTEIN"/>
    <property type="match status" value="1"/>
</dbReference>
<gene>
    <name evidence="10" type="ORF">SMD27_13015</name>
</gene>
<feature type="domain" description="ABC transmembrane type-1" evidence="9">
    <location>
        <begin position="83"/>
        <end position="289"/>
    </location>
</feature>
<proteinExistence type="inferred from homology"/>
<feature type="transmembrane region" description="Helical" evidence="8">
    <location>
        <begin position="271"/>
        <end position="293"/>
    </location>
</feature>
<feature type="transmembrane region" description="Helical" evidence="8">
    <location>
        <begin position="78"/>
        <end position="105"/>
    </location>
</feature>
<comment type="similarity">
    <text evidence="2">Belongs to the binding-protein-dependent transport system permease family. CysTW subfamily.</text>
</comment>
<dbReference type="EMBL" id="JAXCLW010000003">
    <property type="protein sequence ID" value="MDY0883767.1"/>
    <property type="molecule type" value="Genomic_DNA"/>
</dbReference>
<protein>
    <submittedName>
        <fullName evidence="10">ABC transporter permease</fullName>
    </submittedName>
</protein>
<name>A0ABU5EBL1_9PROT</name>
<dbReference type="SUPFAM" id="SSF161098">
    <property type="entry name" value="MetI-like"/>
    <property type="match status" value="1"/>
</dbReference>
<feature type="transmembrane region" description="Helical" evidence="8">
    <location>
        <begin position="172"/>
        <end position="191"/>
    </location>
</feature>
<dbReference type="InterPro" id="IPR000515">
    <property type="entry name" value="MetI-like"/>
</dbReference>
<accession>A0ABU5EBL1</accession>
<keyword evidence="5 8" id="KW-0812">Transmembrane</keyword>
<reference evidence="10 11" key="1">
    <citation type="journal article" date="2016" name="Antonie Van Leeuwenhoek">
        <title>Dongia soli sp. nov., isolated from soil from Dokdo, Korea.</title>
        <authorList>
            <person name="Kim D.U."/>
            <person name="Lee H."/>
            <person name="Kim H."/>
            <person name="Kim S.G."/>
            <person name="Ka J.O."/>
        </authorList>
    </citation>
    <scope>NUCLEOTIDE SEQUENCE [LARGE SCALE GENOMIC DNA]</scope>
    <source>
        <strain evidence="10 11">D78</strain>
    </source>
</reference>
<evidence type="ECO:0000256" key="3">
    <source>
        <dbReference type="ARBA" id="ARBA00022448"/>
    </source>
</evidence>
<evidence type="ECO:0000259" key="9">
    <source>
        <dbReference type="PROSITE" id="PS50928"/>
    </source>
</evidence>
<dbReference type="RefSeq" id="WP_320508834.1">
    <property type="nucleotide sequence ID" value="NZ_JAXCLW010000003.1"/>
</dbReference>
<feature type="transmembrane region" description="Helical" evidence="8">
    <location>
        <begin position="212"/>
        <end position="241"/>
    </location>
</feature>
<keyword evidence="11" id="KW-1185">Reference proteome</keyword>
<comment type="subcellular location">
    <subcellularLocation>
        <location evidence="1 8">Cell membrane</location>
        <topology evidence="1 8">Multi-pass membrane protein</topology>
    </subcellularLocation>
</comment>
<dbReference type="Proteomes" id="UP001279642">
    <property type="component" value="Unassembled WGS sequence"/>
</dbReference>
<sequence>MAISTAAANLPGDAHYLTELEQDARREKRQLFALCTPGLLLTMLLLFLPIGWLFWFSFIDADGNPTFEHYSRIWTEGAYVQIFVITFQISILVTVICVLLGYPVAYCLSQLPAKWSGLLLIGILLPFWTSLLVRTYAWLVLLQRRGIVNDTLIDLGIVQQPLPLMHNMTGTIIGMVHIMIPFLVLPLYASMKSIDGSYLRAAANLGASPTRAFWEIYLPLSLPGLLAGLVLTFILCLGFYITPAVLGGGRVQMIAQRIEASVHLYPTWGPASALGAVLLLLTTLILLASHLLLGRWRRRLG</sequence>
<keyword evidence="6 8" id="KW-1133">Transmembrane helix</keyword>
<keyword evidence="7 8" id="KW-0472">Membrane</keyword>
<evidence type="ECO:0000256" key="7">
    <source>
        <dbReference type="ARBA" id="ARBA00023136"/>
    </source>
</evidence>
<evidence type="ECO:0000256" key="1">
    <source>
        <dbReference type="ARBA" id="ARBA00004651"/>
    </source>
</evidence>
<feature type="transmembrane region" description="Helical" evidence="8">
    <location>
        <begin position="31"/>
        <end position="58"/>
    </location>
</feature>